<evidence type="ECO:0000313" key="4">
    <source>
        <dbReference type="EnsemblPlants" id="ONIVA06G02130.1"/>
    </source>
</evidence>
<dbReference type="Gene3D" id="3.90.79.10">
    <property type="entry name" value="Nucleoside Triphosphate Pyrophosphohydrolase"/>
    <property type="match status" value="1"/>
</dbReference>
<dbReference type="GO" id="GO:0006753">
    <property type="term" value="P:nucleoside phosphate metabolic process"/>
    <property type="evidence" value="ECO:0007669"/>
    <property type="project" value="TreeGrafter"/>
</dbReference>
<dbReference type="PROSITE" id="PS51462">
    <property type="entry name" value="NUDIX"/>
    <property type="match status" value="1"/>
</dbReference>
<proteinExistence type="predicted"/>
<dbReference type="HOGENOM" id="CLU_070130_1_1_1"/>
<dbReference type="PANTHER" id="PTHR11839">
    <property type="entry name" value="UDP/ADP-SUGAR PYROPHOSPHATASE"/>
    <property type="match status" value="1"/>
</dbReference>
<dbReference type="GO" id="GO:0080042">
    <property type="term" value="F:ADP-glucose pyrophosphohydrolase activity"/>
    <property type="evidence" value="ECO:0007669"/>
    <property type="project" value="EnsemblPlants"/>
</dbReference>
<dbReference type="InterPro" id="IPR015797">
    <property type="entry name" value="NUDIX_hydrolase-like_dom_sf"/>
</dbReference>
<keyword evidence="5" id="KW-1185">Reference proteome</keyword>
<dbReference type="PANTHER" id="PTHR11839:SF18">
    <property type="entry name" value="NUDIX HYDROLASE DOMAIN-CONTAINING PROTEIN"/>
    <property type="match status" value="1"/>
</dbReference>
<protein>
    <recommendedName>
        <fullName evidence="3">Nudix hydrolase domain-containing protein</fullName>
    </recommendedName>
</protein>
<sequence length="297" mass="32153">MASSGDHAPQLCTAVAVPGAGAPVRVVAAPGLTEADFTSAVESSLFRQWLKNLQEEKGVLTYGRLNLRQILIQGVDMFGKRVGFVKFKADIIDEETKAKIPGIVFARGPAVAVLILLESKGQTYAVLTEQVRVPVGKFILELPAGMLDDEKGDFVGTAVREVEEETGIKLNLEDMIDLTALLNPDTGCRMLPSPLFSLDQLSPYPKGGCDEEIGLFLYRGHADEDTLRALQGKETGLRDHGELIKLRVVPYSQLWRATADAKALSAIALYEMAKREGLLPSSPTTSRRRGSSSSANL</sequence>
<dbReference type="InterPro" id="IPR000086">
    <property type="entry name" value="NUDIX_hydrolase_dom"/>
</dbReference>
<reference evidence="4" key="1">
    <citation type="submission" date="2015-04" db="UniProtKB">
        <authorList>
            <consortium name="EnsemblPlants"/>
        </authorList>
    </citation>
    <scope>IDENTIFICATION</scope>
    <source>
        <strain evidence="4">SL10</strain>
    </source>
</reference>
<evidence type="ECO:0000313" key="5">
    <source>
        <dbReference type="Proteomes" id="UP000006591"/>
    </source>
</evidence>
<reference evidence="4" key="2">
    <citation type="submission" date="2018-04" db="EMBL/GenBank/DDBJ databases">
        <title>OnivRS2 (Oryza nivara Reference Sequence Version 2).</title>
        <authorList>
            <person name="Zhang J."/>
            <person name="Kudrna D."/>
            <person name="Lee S."/>
            <person name="Talag J."/>
            <person name="Rajasekar S."/>
            <person name="Welchert J."/>
            <person name="Hsing Y.-I."/>
            <person name="Wing R.A."/>
        </authorList>
    </citation>
    <scope>NUCLEOTIDE SEQUENCE [LARGE SCALE GENOMIC DNA]</scope>
    <source>
        <strain evidence="4">SL10</strain>
    </source>
</reference>
<dbReference type="EnsemblPlants" id="ONIVA06G02130.1">
    <property type="protein sequence ID" value="ONIVA06G02130.1"/>
    <property type="gene ID" value="ONIVA06G02130"/>
</dbReference>
<keyword evidence="2" id="KW-0378">Hydrolase</keyword>
<comment type="cofactor">
    <cofactor evidence="1">
        <name>Mg(2+)</name>
        <dbReference type="ChEBI" id="CHEBI:18420"/>
    </cofactor>
</comment>
<evidence type="ECO:0000256" key="2">
    <source>
        <dbReference type="ARBA" id="ARBA00022801"/>
    </source>
</evidence>
<dbReference type="STRING" id="4536.A0A0E0HKC2"/>
<dbReference type="GO" id="GO:0019693">
    <property type="term" value="P:ribose phosphate metabolic process"/>
    <property type="evidence" value="ECO:0007669"/>
    <property type="project" value="TreeGrafter"/>
</dbReference>
<dbReference type="OMA" id="GCDEFIP"/>
<dbReference type="Proteomes" id="UP000006591">
    <property type="component" value="Chromosome 6"/>
</dbReference>
<name>A0A0E0HKC2_ORYNI</name>
<dbReference type="AlphaFoldDB" id="A0A0E0HKC2"/>
<dbReference type="eggNOG" id="KOG3041">
    <property type="taxonomic scope" value="Eukaryota"/>
</dbReference>
<organism evidence="4">
    <name type="scientific">Oryza nivara</name>
    <name type="common">Indian wild rice</name>
    <name type="synonym">Oryza sativa f. spontanea</name>
    <dbReference type="NCBI Taxonomy" id="4536"/>
    <lineage>
        <taxon>Eukaryota</taxon>
        <taxon>Viridiplantae</taxon>
        <taxon>Streptophyta</taxon>
        <taxon>Embryophyta</taxon>
        <taxon>Tracheophyta</taxon>
        <taxon>Spermatophyta</taxon>
        <taxon>Magnoliopsida</taxon>
        <taxon>Liliopsida</taxon>
        <taxon>Poales</taxon>
        <taxon>Poaceae</taxon>
        <taxon>BOP clade</taxon>
        <taxon>Oryzoideae</taxon>
        <taxon>Oryzeae</taxon>
        <taxon>Oryzinae</taxon>
        <taxon>Oryza</taxon>
    </lineage>
</organism>
<dbReference type="Pfam" id="PF00293">
    <property type="entry name" value="NUDIX"/>
    <property type="match status" value="1"/>
</dbReference>
<dbReference type="Gramene" id="ONIVA06G02130.1">
    <property type="protein sequence ID" value="ONIVA06G02130.1"/>
    <property type="gene ID" value="ONIVA06G02130"/>
</dbReference>
<evidence type="ECO:0000259" key="3">
    <source>
        <dbReference type="PROSITE" id="PS51462"/>
    </source>
</evidence>
<dbReference type="GO" id="GO:0009507">
    <property type="term" value="C:chloroplast"/>
    <property type="evidence" value="ECO:0007669"/>
    <property type="project" value="EnsemblPlants"/>
</dbReference>
<dbReference type="CDD" id="cd03424">
    <property type="entry name" value="NUDIX_ADPRase_Nudt5_UGPPase_Nudt14"/>
    <property type="match status" value="1"/>
</dbReference>
<dbReference type="GO" id="GO:0080041">
    <property type="term" value="F:ADP-ribose pyrophosphohydrolase activity"/>
    <property type="evidence" value="ECO:0007669"/>
    <property type="project" value="EnsemblPlants"/>
</dbReference>
<dbReference type="FunFam" id="3.90.79.10:FF:000050">
    <property type="entry name" value="Nudix hydrolase 14 chloroplastic"/>
    <property type="match status" value="1"/>
</dbReference>
<accession>A0A0E0HKC2</accession>
<feature type="domain" description="Nudix hydrolase" evidence="3">
    <location>
        <begin position="106"/>
        <end position="271"/>
    </location>
</feature>
<dbReference type="SUPFAM" id="SSF55811">
    <property type="entry name" value="Nudix"/>
    <property type="match status" value="1"/>
</dbReference>
<evidence type="ECO:0000256" key="1">
    <source>
        <dbReference type="ARBA" id="ARBA00001946"/>
    </source>
</evidence>